<evidence type="ECO:0000256" key="3">
    <source>
        <dbReference type="ARBA" id="ARBA00022764"/>
    </source>
</evidence>
<evidence type="ECO:0000256" key="1">
    <source>
        <dbReference type="ARBA" id="ARBA00004418"/>
    </source>
</evidence>
<accession>A0ABW0L7A8</accession>
<evidence type="ECO:0000259" key="5">
    <source>
        <dbReference type="Pfam" id="PF07940"/>
    </source>
</evidence>
<feature type="domain" description="Heparinase II/III-like C-terminal" evidence="5">
    <location>
        <begin position="391"/>
        <end position="615"/>
    </location>
</feature>
<evidence type="ECO:0000313" key="7">
    <source>
        <dbReference type="Proteomes" id="UP001596050"/>
    </source>
</evidence>
<dbReference type="RefSeq" id="WP_379785071.1">
    <property type="nucleotide sequence ID" value="NZ_JBHSMU010000015.1"/>
</dbReference>
<dbReference type="InterPro" id="IPR008929">
    <property type="entry name" value="Chondroitin_lyas"/>
</dbReference>
<reference evidence="7" key="1">
    <citation type="journal article" date="2019" name="Int. J. Syst. Evol. Microbiol.">
        <title>The Global Catalogue of Microorganisms (GCM) 10K type strain sequencing project: providing services to taxonomists for standard genome sequencing and annotation.</title>
        <authorList>
            <consortium name="The Broad Institute Genomics Platform"/>
            <consortium name="The Broad Institute Genome Sequencing Center for Infectious Disease"/>
            <person name="Wu L."/>
            <person name="Ma J."/>
        </authorList>
    </citation>
    <scope>NUCLEOTIDE SEQUENCE [LARGE SCALE GENOMIC DNA]</scope>
    <source>
        <strain evidence="7">KACC 12649</strain>
    </source>
</reference>
<keyword evidence="3" id="KW-0574">Periplasm</keyword>
<evidence type="ECO:0000313" key="6">
    <source>
        <dbReference type="EMBL" id="MFC5461619.1"/>
    </source>
</evidence>
<keyword evidence="4" id="KW-0456">Lyase</keyword>
<dbReference type="PANTHER" id="PTHR39210:SF1">
    <property type="entry name" value="HEPARIN-SULFATE LYASE"/>
    <property type="match status" value="1"/>
</dbReference>
<name>A0ABW0L7A8_9BURK</name>
<evidence type="ECO:0000256" key="2">
    <source>
        <dbReference type="ARBA" id="ARBA00022729"/>
    </source>
</evidence>
<comment type="subcellular location">
    <subcellularLocation>
        <location evidence="1">Periplasm</location>
    </subcellularLocation>
</comment>
<dbReference type="Pfam" id="PF07940">
    <property type="entry name" value="Hepar_II_III_C"/>
    <property type="match status" value="1"/>
</dbReference>
<dbReference type="SUPFAM" id="SSF48230">
    <property type="entry name" value="Chondroitin AC/alginate lyase"/>
    <property type="match status" value="1"/>
</dbReference>
<sequence length="617" mass="67743">MSLLLTKARTALALGIPNILRATAYSAGVRTGLNPVRRLRGEGPAGPFFAPSRLAPPDVAPVSGWQDSGMLFSRWPFAISDAPPDWLANPLTGQRMPDPHRPWYLIPDFDPAVGDIKLMWELSRMDWVLAFAQRARNGDQAALARLNTWLADWFANNPPYAGPNWKCGQEASIRVMHLAGAALVLGQVRDACPGLRSALQLHLQRIAPTVQYAMAQDNNHGTSEAAALYIGGSWLAALGVAGGAAYGRMGRRWLENRAARLIGTDGSFSQYSVNYHRVMLDTFCLVEVWRRQLALPELSPRLQARVLAAGEWLRHLTNAATGDAPNLGANDGARLLQLADTGYRDHRPSVQLALALFGNRRAYAPEGSWNNALRWLGVALPGSVAPMPGQQGGDDGGFAVLRRGAALTLLRYPRFRFRPSQADVLHLDLWVGAQNVLRDAGTYSYNTDPKWQQYFGGTAAHNTVQFDDRDQMPRLTRFLLGDWLKTRWKGRLQENGDGASFMAGYRDGQGANHKRGITLSESRLRVDDTLGGKFGKAVLRWRLAPGAWQLTVAGATARLINAQAGQALTVQAGMPLKRCELVEGWESRHYLEKTAVPVLELEVHEAGTLATEISWTS</sequence>
<dbReference type="PANTHER" id="PTHR39210">
    <property type="entry name" value="HEPARIN-SULFATE LYASE"/>
    <property type="match status" value="1"/>
</dbReference>
<protein>
    <submittedName>
        <fullName evidence="6">Heparinase II/III-family protein</fullName>
    </submittedName>
</protein>
<dbReference type="Gene3D" id="2.70.98.70">
    <property type="match status" value="1"/>
</dbReference>
<dbReference type="EMBL" id="JBHSMU010000015">
    <property type="protein sequence ID" value="MFC5461619.1"/>
    <property type="molecule type" value="Genomic_DNA"/>
</dbReference>
<comment type="caution">
    <text evidence="6">The sequence shown here is derived from an EMBL/GenBank/DDBJ whole genome shotgun (WGS) entry which is preliminary data.</text>
</comment>
<dbReference type="Proteomes" id="UP001596050">
    <property type="component" value="Unassembled WGS sequence"/>
</dbReference>
<gene>
    <name evidence="6" type="ORF">ACFPN5_17560</name>
</gene>
<keyword evidence="7" id="KW-1185">Reference proteome</keyword>
<dbReference type="InterPro" id="IPR012480">
    <property type="entry name" value="Hepar_II_III_C"/>
</dbReference>
<evidence type="ECO:0000256" key="4">
    <source>
        <dbReference type="ARBA" id="ARBA00023239"/>
    </source>
</evidence>
<dbReference type="Gene3D" id="1.50.10.100">
    <property type="entry name" value="Chondroitin AC/alginate lyase"/>
    <property type="match status" value="1"/>
</dbReference>
<proteinExistence type="predicted"/>
<organism evidence="6 7">
    <name type="scientific">Massilia niabensis</name>
    <dbReference type="NCBI Taxonomy" id="544910"/>
    <lineage>
        <taxon>Bacteria</taxon>
        <taxon>Pseudomonadati</taxon>
        <taxon>Pseudomonadota</taxon>
        <taxon>Betaproteobacteria</taxon>
        <taxon>Burkholderiales</taxon>
        <taxon>Oxalobacteraceae</taxon>
        <taxon>Telluria group</taxon>
        <taxon>Massilia</taxon>
    </lineage>
</organism>
<keyword evidence="2" id="KW-0732">Signal</keyword>